<organism evidence="3 4">
    <name type="scientific">Seohaeicola zhoushanensis</name>
    <dbReference type="NCBI Taxonomy" id="1569283"/>
    <lineage>
        <taxon>Bacteria</taxon>
        <taxon>Pseudomonadati</taxon>
        <taxon>Pseudomonadota</taxon>
        <taxon>Alphaproteobacteria</taxon>
        <taxon>Rhodobacterales</taxon>
        <taxon>Roseobacteraceae</taxon>
        <taxon>Seohaeicola</taxon>
    </lineage>
</organism>
<keyword evidence="4" id="KW-1185">Reference proteome</keyword>
<comment type="caution">
    <text evidence="3">The sequence shown here is derived from an EMBL/GenBank/DDBJ whole genome shotgun (WGS) entry which is preliminary data.</text>
</comment>
<dbReference type="PANTHER" id="PTHR43283:SF11">
    <property type="entry name" value="BETA-LACTAMASE-RELATED DOMAIN-CONTAINING PROTEIN"/>
    <property type="match status" value="1"/>
</dbReference>
<dbReference type="GO" id="GO:0016787">
    <property type="term" value="F:hydrolase activity"/>
    <property type="evidence" value="ECO:0007669"/>
    <property type="project" value="UniProtKB-KW"/>
</dbReference>
<protein>
    <submittedName>
        <fullName evidence="3">Serine hydrolase</fullName>
    </submittedName>
</protein>
<dbReference type="Pfam" id="PF00144">
    <property type="entry name" value="Beta-lactamase"/>
    <property type="match status" value="1"/>
</dbReference>
<dbReference type="AlphaFoldDB" id="A0A8J3H3Q7"/>
<gene>
    <name evidence="3" type="ORF">GCM10017056_51140</name>
</gene>
<reference evidence="3" key="1">
    <citation type="journal article" date="2014" name="Int. J. Syst. Evol. Microbiol.">
        <title>Complete genome sequence of Corynebacterium casei LMG S-19264T (=DSM 44701T), isolated from a smear-ripened cheese.</title>
        <authorList>
            <consortium name="US DOE Joint Genome Institute (JGI-PGF)"/>
            <person name="Walter F."/>
            <person name="Albersmeier A."/>
            <person name="Kalinowski J."/>
            <person name="Ruckert C."/>
        </authorList>
    </citation>
    <scope>NUCLEOTIDE SEQUENCE</scope>
    <source>
        <strain evidence="3">KCTC 42650</strain>
    </source>
</reference>
<dbReference type="InterPro" id="IPR001466">
    <property type="entry name" value="Beta-lactam-related"/>
</dbReference>
<feature type="domain" description="Beta-lactamase-related" evidence="2">
    <location>
        <begin position="95"/>
        <end position="349"/>
    </location>
</feature>
<dbReference type="Gene3D" id="3.40.710.10">
    <property type="entry name" value="DD-peptidase/beta-lactamase superfamily"/>
    <property type="match status" value="1"/>
</dbReference>
<dbReference type="PANTHER" id="PTHR43283">
    <property type="entry name" value="BETA-LACTAMASE-RELATED"/>
    <property type="match status" value="1"/>
</dbReference>
<proteinExistence type="predicted"/>
<evidence type="ECO:0000256" key="1">
    <source>
        <dbReference type="ARBA" id="ARBA00022801"/>
    </source>
</evidence>
<evidence type="ECO:0000313" key="3">
    <source>
        <dbReference type="EMBL" id="GHF74203.1"/>
    </source>
</evidence>
<accession>A0A8J3H3Q7</accession>
<dbReference type="EMBL" id="BNCJ01000038">
    <property type="protein sequence ID" value="GHF74203.1"/>
    <property type="molecule type" value="Genomic_DNA"/>
</dbReference>
<dbReference type="SUPFAM" id="SSF56601">
    <property type="entry name" value="beta-lactamase/transpeptidase-like"/>
    <property type="match status" value="1"/>
</dbReference>
<evidence type="ECO:0000259" key="2">
    <source>
        <dbReference type="Pfam" id="PF00144"/>
    </source>
</evidence>
<dbReference type="RefSeq" id="WP_189682975.1">
    <property type="nucleotide sequence ID" value="NZ_BNCJ01000038.1"/>
</dbReference>
<dbReference type="InterPro" id="IPR050789">
    <property type="entry name" value="Diverse_Enzym_Activities"/>
</dbReference>
<name>A0A8J3H3Q7_9RHOB</name>
<evidence type="ECO:0000313" key="4">
    <source>
        <dbReference type="Proteomes" id="UP000626220"/>
    </source>
</evidence>
<dbReference type="InterPro" id="IPR012338">
    <property type="entry name" value="Beta-lactam/transpept-like"/>
</dbReference>
<reference evidence="3" key="2">
    <citation type="submission" date="2020-09" db="EMBL/GenBank/DDBJ databases">
        <authorList>
            <person name="Sun Q."/>
            <person name="Kim S."/>
        </authorList>
    </citation>
    <scope>NUCLEOTIDE SEQUENCE</scope>
    <source>
        <strain evidence="3">KCTC 42650</strain>
    </source>
</reference>
<dbReference type="Proteomes" id="UP000626220">
    <property type="component" value="Unassembled WGS sequence"/>
</dbReference>
<sequence length="369" mass="40929">MTIYWPDKSDWQTAAAAETGFDPAALEEAKAFALAHESKMNRDIGAALADGHFAEPWPVCKIIGPVKDRAEPSGVILRGGRIVASWGDVERVDMTFSATKSYLALCAGLAVDDGLIPDVHEPVRRLVDDGGFDSEQNRDITWAQLLQLTSEWQGTLWDKPDSVDHNRDLSAKPGAATAKGVAREMQKPGTLWEYNDVRVNRLALALLRVFRRPLPEVLKERIMDPIGASDSWQWHGYENSWVEIDGRQMQSVSGGAHWGGGLWISTLDHARIGQLMLHDGEWGGRQILSKAWVEACRTPCALNPSYGYMWWLNTEGIQAPAATRSSFFAMGVGSNVIWIDPDHDLVAVVRWIDKPAFAGFAERVTRALR</sequence>
<keyword evidence="1 3" id="KW-0378">Hydrolase</keyword>